<dbReference type="PANTHER" id="PTHR35320:SF1">
    <property type="entry name" value="ATP-DEPENDENT CLP PROTEASE ATP-BINDING SUBUNIT"/>
    <property type="match status" value="1"/>
</dbReference>
<evidence type="ECO:0000313" key="1">
    <source>
        <dbReference type="EMBL" id="KCW46379.1"/>
    </source>
</evidence>
<dbReference type="eggNOG" id="ENOG502QQJ2">
    <property type="taxonomic scope" value="Eukaryota"/>
</dbReference>
<gene>
    <name evidence="1" type="ORF">EUGRSUZ_K00215</name>
</gene>
<dbReference type="OrthoDB" id="2019561at2759"/>
<proteinExistence type="predicted"/>
<dbReference type="Gramene" id="KCW46379">
    <property type="protein sequence ID" value="KCW46379"/>
    <property type="gene ID" value="EUGRSUZ_K00215"/>
</dbReference>
<name>A0A058ZY44_EUCGR</name>
<dbReference type="STRING" id="71139.A0A058ZY44"/>
<dbReference type="AlphaFoldDB" id="A0A058ZY44"/>
<protein>
    <submittedName>
        <fullName evidence="1">Uncharacterized protein</fullName>
    </submittedName>
</protein>
<dbReference type="KEGG" id="egr:104424384"/>
<dbReference type="EMBL" id="KK198763">
    <property type="protein sequence ID" value="KCW46379.1"/>
    <property type="molecule type" value="Genomic_DNA"/>
</dbReference>
<sequence>MGCKIHALNSPILCKFPTIKARVAPKSISFVSCSSYAQNDGELASTAAATQVPLSRPNAYRVDFKTLGACKLGISRYPDFEYNAQGGTGRGQGSVASNGDLTREILVSFDLDTLYIPSLTSATTKFLGLPLPPFLKIDIAPQLFEGKICEESGKVNLQFKAKFCFSVGSLYRAPPLIVETVLTSEESKGTVRGGRGERLDEEGNCRLVGVASVDPIDDFLMNSFLGLPTECLADLNAVISLSSSS</sequence>
<dbReference type="PANTHER" id="PTHR35320">
    <property type="entry name" value="ATP-DEPENDENT CLP PROTEASE ATP-BINDING SUBUNIT"/>
    <property type="match status" value="1"/>
</dbReference>
<reference evidence="1" key="1">
    <citation type="submission" date="2013-07" db="EMBL/GenBank/DDBJ databases">
        <title>The genome of Eucalyptus grandis.</title>
        <authorList>
            <person name="Schmutz J."/>
            <person name="Hayes R."/>
            <person name="Myburg A."/>
            <person name="Tuskan G."/>
            <person name="Grattapaglia D."/>
            <person name="Rokhsar D.S."/>
        </authorList>
    </citation>
    <scope>NUCLEOTIDE SEQUENCE</scope>
    <source>
        <tissue evidence="1">Leaf extractions</tissue>
    </source>
</reference>
<organism evidence="1">
    <name type="scientific">Eucalyptus grandis</name>
    <name type="common">Flooded gum</name>
    <dbReference type="NCBI Taxonomy" id="71139"/>
    <lineage>
        <taxon>Eukaryota</taxon>
        <taxon>Viridiplantae</taxon>
        <taxon>Streptophyta</taxon>
        <taxon>Embryophyta</taxon>
        <taxon>Tracheophyta</taxon>
        <taxon>Spermatophyta</taxon>
        <taxon>Magnoliopsida</taxon>
        <taxon>eudicotyledons</taxon>
        <taxon>Gunneridae</taxon>
        <taxon>Pentapetalae</taxon>
        <taxon>rosids</taxon>
        <taxon>malvids</taxon>
        <taxon>Myrtales</taxon>
        <taxon>Myrtaceae</taxon>
        <taxon>Myrtoideae</taxon>
        <taxon>Eucalypteae</taxon>
        <taxon>Eucalyptus</taxon>
    </lineage>
</organism>
<dbReference type="OMA" id="MGCKINS"/>
<accession>A0A058ZY44</accession>
<dbReference type="FunCoup" id="A0A058ZY44">
    <property type="interactions" value="380"/>
</dbReference>
<dbReference type="InParanoid" id="A0A058ZY44"/>